<evidence type="ECO:0000256" key="7">
    <source>
        <dbReference type="SAM" id="MobiDB-lite"/>
    </source>
</evidence>
<dbReference type="GO" id="GO:0000978">
    <property type="term" value="F:RNA polymerase II cis-regulatory region sequence-specific DNA binding"/>
    <property type="evidence" value="ECO:0007669"/>
    <property type="project" value="TreeGrafter"/>
</dbReference>
<feature type="region of interest" description="Disordered" evidence="7">
    <location>
        <begin position="429"/>
        <end position="477"/>
    </location>
</feature>
<dbReference type="SMART" id="SM00389">
    <property type="entry name" value="HOX"/>
    <property type="match status" value="1"/>
</dbReference>
<feature type="compositionally biased region" description="Low complexity" evidence="7">
    <location>
        <begin position="329"/>
        <end position="340"/>
    </location>
</feature>
<feature type="compositionally biased region" description="Polar residues" evidence="7">
    <location>
        <begin position="661"/>
        <end position="672"/>
    </location>
</feature>
<dbReference type="InterPro" id="IPR051000">
    <property type="entry name" value="Homeobox_DNA-bind_prot"/>
</dbReference>
<evidence type="ECO:0000256" key="3">
    <source>
        <dbReference type="ARBA" id="ARBA00023155"/>
    </source>
</evidence>
<dbReference type="Gene3D" id="1.10.10.60">
    <property type="entry name" value="Homeodomain-like"/>
    <property type="match status" value="1"/>
</dbReference>
<feature type="compositionally biased region" description="Basic residues" evidence="7">
    <location>
        <begin position="453"/>
        <end position="465"/>
    </location>
</feature>
<name>A0A9W7ZSK7_9FUNG</name>
<reference evidence="9" key="1">
    <citation type="submission" date="2022-07" db="EMBL/GenBank/DDBJ databases">
        <title>Phylogenomic reconstructions and comparative analyses of Kickxellomycotina fungi.</title>
        <authorList>
            <person name="Reynolds N.K."/>
            <person name="Stajich J.E."/>
            <person name="Barry K."/>
            <person name="Grigoriev I.V."/>
            <person name="Crous P."/>
            <person name="Smith M.E."/>
        </authorList>
    </citation>
    <scope>NUCLEOTIDE SEQUENCE</scope>
    <source>
        <strain evidence="9">NBRC 100468</strain>
    </source>
</reference>
<keyword evidence="4 5" id="KW-0539">Nucleus</keyword>
<feature type="compositionally biased region" description="Polar residues" evidence="7">
    <location>
        <begin position="584"/>
        <end position="608"/>
    </location>
</feature>
<dbReference type="PANTHER" id="PTHR24324">
    <property type="entry name" value="HOMEOBOX PROTEIN HHEX"/>
    <property type="match status" value="1"/>
</dbReference>
<feature type="region of interest" description="Disordered" evidence="7">
    <location>
        <begin position="1"/>
        <end position="116"/>
    </location>
</feature>
<dbReference type="PROSITE" id="PS00027">
    <property type="entry name" value="HOMEOBOX_1"/>
    <property type="match status" value="1"/>
</dbReference>
<feature type="compositionally biased region" description="Low complexity" evidence="7">
    <location>
        <begin position="79"/>
        <end position="100"/>
    </location>
</feature>
<comment type="caution">
    <text evidence="9">The sequence shown here is derived from an EMBL/GenBank/DDBJ whole genome shotgun (WGS) entry which is preliminary data.</text>
</comment>
<organism evidence="9 10">
    <name type="scientific">Mycoemilia scoparia</name>
    <dbReference type="NCBI Taxonomy" id="417184"/>
    <lineage>
        <taxon>Eukaryota</taxon>
        <taxon>Fungi</taxon>
        <taxon>Fungi incertae sedis</taxon>
        <taxon>Zoopagomycota</taxon>
        <taxon>Kickxellomycotina</taxon>
        <taxon>Kickxellomycetes</taxon>
        <taxon>Kickxellales</taxon>
        <taxon>Kickxellaceae</taxon>
        <taxon>Mycoemilia</taxon>
    </lineage>
</organism>
<dbReference type="AlphaFoldDB" id="A0A9W7ZSK7"/>
<dbReference type="Pfam" id="PF00046">
    <property type="entry name" value="Homeodomain"/>
    <property type="match status" value="1"/>
</dbReference>
<dbReference type="InterPro" id="IPR009057">
    <property type="entry name" value="Homeodomain-like_sf"/>
</dbReference>
<keyword evidence="3 5" id="KW-0371">Homeobox</keyword>
<evidence type="ECO:0000256" key="2">
    <source>
        <dbReference type="ARBA" id="ARBA00023125"/>
    </source>
</evidence>
<dbReference type="GO" id="GO:0000981">
    <property type="term" value="F:DNA-binding transcription factor activity, RNA polymerase II-specific"/>
    <property type="evidence" value="ECO:0007669"/>
    <property type="project" value="InterPro"/>
</dbReference>
<dbReference type="GO" id="GO:0005634">
    <property type="term" value="C:nucleus"/>
    <property type="evidence" value="ECO:0007669"/>
    <property type="project" value="UniProtKB-SubCell"/>
</dbReference>
<dbReference type="InterPro" id="IPR001356">
    <property type="entry name" value="HD"/>
</dbReference>
<dbReference type="PANTHER" id="PTHR24324:SF5">
    <property type="entry name" value="HEMATOPOIETICALLY-EXPRESSED HOMEOBOX PROTEIN HHEX"/>
    <property type="match status" value="1"/>
</dbReference>
<feature type="region of interest" description="Disordered" evidence="7">
    <location>
        <begin position="546"/>
        <end position="621"/>
    </location>
</feature>
<evidence type="ECO:0000256" key="6">
    <source>
        <dbReference type="RuleBase" id="RU000682"/>
    </source>
</evidence>
<feature type="compositionally biased region" description="Low complexity" evidence="7">
    <location>
        <begin position="646"/>
        <end position="660"/>
    </location>
</feature>
<feature type="region of interest" description="Disordered" evidence="7">
    <location>
        <begin position="636"/>
        <end position="672"/>
    </location>
</feature>
<feature type="compositionally biased region" description="Polar residues" evidence="7">
    <location>
        <begin position="430"/>
        <end position="445"/>
    </location>
</feature>
<comment type="subcellular location">
    <subcellularLocation>
        <location evidence="1 5 6">Nucleus</location>
    </subcellularLocation>
</comment>
<gene>
    <name evidence="9" type="ORF">H4219_004438</name>
</gene>
<protein>
    <recommendedName>
        <fullName evidence="8">Homeobox domain-containing protein</fullName>
    </recommendedName>
</protein>
<feature type="region of interest" description="Disordered" evidence="7">
    <location>
        <begin position="715"/>
        <end position="736"/>
    </location>
</feature>
<evidence type="ECO:0000259" key="8">
    <source>
        <dbReference type="PROSITE" id="PS50071"/>
    </source>
</evidence>
<feature type="compositionally biased region" description="Basic and acidic residues" evidence="7">
    <location>
        <begin position="795"/>
        <end position="813"/>
    </location>
</feature>
<dbReference type="EMBL" id="JANBPU010000157">
    <property type="protein sequence ID" value="KAJ1915208.1"/>
    <property type="molecule type" value="Genomic_DNA"/>
</dbReference>
<feature type="DNA-binding region" description="Homeobox" evidence="5">
    <location>
        <begin position="190"/>
        <end position="249"/>
    </location>
</feature>
<dbReference type="InterPro" id="IPR017970">
    <property type="entry name" value="Homeobox_CS"/>
</dbReference>
<dbReference type="SUPFAM" id="SSF46689">
    <property type="entry name" value="Homeodomain-like"/>
    <property type="match status" value="1"/>
</dbReference>
<evidence type="ECO:0000313" key="9">
    <source>
        <dbReference type="EMBL" id="KAJ1915208.1"/>
    </source>
</evidence>
<dbReference type="CDD" id="cd00086">
    <property type="entry name" value="homeodomain"/>
    <property type="match status" value="1"/>
</dbReference>
<proteinExistence type="predicted"/>
<evidence type="ECO:0000256" key="5">
    <source>
        <dbReference type="PROSITE-ProRule" id="PRU00108"/>
    </source>
</evidence>
<feature type="region of interest" description="Disordered" evidence="7">
    <location>
        <begin position="493"/>
        <end position="531"/>
    </location>
</feature>
<evidence type="ECO:0000313" key="10">
    <source>
        <dbReference type="Proteomes" id="UP001150538"/>
    </source>
</evidence>
<feature type="compositionally biased region" description="Low complexity" evidence="7">
    <location>
        <begin position="504"/>
        <end position="530"/>
    </location>
</feature>
<feature type="region of interest" description="Disordered" evidence="7">
    <location>
        <begin position="788"/>
        <end position="813"/>
    </location>
</feature>
<feature type="region of interest" description="Disordered" evidence="7">
    <location>
        <begin position="311"/>
        <end position="380"/>
    </location>
</feature>
<dbReference type="Proteomes" id="UP001150538">
    <property type="component" value="Unassembled WGS sequence"/>
</dbReference>
<feature type="domain" description="Homeobox" evidence="8">
    <location>
        <begin position="188"/>
        <end position="248"/>
    </location>
</feature>
<keyword evidence="2 5" id="KW-0238">DNA-binding</keyword>
<feature type="compositionally biased region" description="Low complexity" evidence="7">
    <location>
        <begin position="715"/>
        <end position="730"/>
    </location>
</feature>
<accession>A0A9W7ZSK7</accession>
<keyword evidence="10" id="KW-1185">Reference proteome</keyword>
<feature type="compositionally biased region" description="Basic and acidic residues" evidence="7">
    <location>
        <begin position="566"/>
        <end position="583"/>
    </location>
</feature>
<evidence type="ECO:0000256" key="4">
    <source>
        <dbReference type="ARBA" id="ARBA00023242"/>
    </source>
</evidence>
<dbReference type="PROSITE" id="PS50071">
    <property type="entry name" value="HOMEOBOX_2"/>
    <property type="match status" value="1"/>
</dbReference>
<feature type="region of interest" description="Disordered" evidence="7">
    <location>
        <begin position="140"/>
        <end position="196"/>
    </location>
</feature>
<sequence>MEATQSYPQPFVGSHPRPPSHNKILLQPLAPKQPGTQSATISYHDRRNQDPIYSSSASSPPEPVPSSPLSQADNHHHQQQQYPSSPVSPDSQSRRQSSPQNYTHYRQGPPYGHYSENYNQQQKLATTDRAASHPYYVSSMSQHHHHNNNISGAGLGGNVTMGSSEHQHPRRPTTNYPNIVIRPPNTSVPKKAKRKRITPEQLEKLLAVFKETDTPTHDIREGLSKELNMTNREIQVWFQNRRAKVNRERQEEQRKLKQSHPAALMYGHHHPNPDVRLRSHSDSVVTHHGHEVGISYPQHHHQNPQVVVGSVMHSRHQTQGSGAPAMSTHQLPQPQHPYQQSANITSSAASADIRRPDSQFSQPGLNAPVYSHPQHGAQSQPTAIHGYYSTAAAASSSYSRPIANNSLGESYSPELTSSSYRYTRMEEITSPITPSQPARPSTSTGYYEDGRIRSRPRTPPRKHHPYSPSPPIENTPLAVSASTPLARRSQHYVYQSGHPTDKPSSSSLSSLYDNQSRYQQPRQSSRPVPYRHSETAVDIIRHEHNRSGHHLPPYSPASSNGGGAGNDRHNQHLGQETRPRRNTTDSVVPTSHNMTTGLSPVSSSSAYPEQSIGMGPTSSNPLSSYVLAKARRPSLESIDENQHGQPPASSSVVLPPLASPTGSSSSRLTNQQQYSRPFPMISESTTATSSIYAPNSINNTLTTLPARLPSINGLSISTSSSSSRSRSNTTPLPPAKSLIQSVDAAISNSKKYSEDFNRHGVTKIYQCQQKQPQKTAGIEALVEAAATVSSSTLPETRRQNSSIRDENNHLRPW</sequence>
<evidence type="ECO:0000256" key="1">
    <source>
        <dbReference type="ARBA" id="ARBA00004123"/>
    </source>
</evidence>
<dbReference type="GO" id="GO:0030154">
    <property type="term" value="P:cell differentiation"/>
    <property type="evidence" value="ECO:0007669"/>
    <property type="project" value="TreeGrafter"/>
</dbReference>
<dbReference type="OrthoDB" id="6159439at2759"/>